<gene>
    <name evidence="3" type="ORF">AMS68_004372</name>
</gene>
<dbReference type="EMBL" id="CP051141">
    <property type="protein sequence ID" value="QIW98854.1"/>
    <property type="molecule type" value="Genomic_DNA"/>
</dbReference>
<evidence type="ECO:0000256" key="2">
    <source>
        <dbReference type="SAM" id="Phobius"/>
    </source>
</evidence>
<proteinExistence type="predicted"/>
<keyword evidence="2" id="KW-1133">Transmembrane helix</keyword>
<dbReference type="Proteomes" id="UP000503462">
    <property type="component" value="Chromosome 3"/>
</dbReference>
<organism evidence="3 4">
    <name type="scientific">Peltaster fructicola</name>
    <dbReference type="NCBI Taxonomy" id="286661"/>
    <lineage>
        <taxon>Eukaryota</taxon>
        <taxon>Fungi</taxon>
        <taxon>Dikarya</taxon>
        <taxon>Ascomycota</taxon>
        <taxon>Pezizomycotina</taxon>
        <taxon>Dothideomycetes</taxon>
        <taxon>Dothideomycetes incertae sedis</taxon>
        <taxon>Peltaster</taxon>
    </lineage>
</organism>
<keyword evidence="4" id="KW-1185">Reference proteome</keyword>
<feature type="region of interest" description="Disordered" evidence="1">
    <location>
        <begin position="163"/>
        <end position="215"/>
    </location>
</feature>
<name>A0A6H0XW20_9PEZI</name>
<evidence type="ECO:0000256" key="1">
    <source>
        <dbReference type="SAM" id="MobiDB-lite"/>
    </source>
</evidence>
<dbReference type="AlphaFoldDB" id="A0A6H0XW20"/>
<feature type="transmembrane region" description="Helical" evidence="2">
    <location>
        <begin position="12"/>
        <end position="29"/>
    </location>
</feature>
<keyword evidence="2" id="KW-0472">Membrane</keyword>
<evidence type="ECO:0000313" key="4">
    <source>
        <dbReference type="Proteomes" id="UP000503462"/>
    </source>
</evidence>
<sequence>MDKTVDRVLRTALVYNFLFGIVLLIIFGMKTGYVLLPLGLIPAFFSAVIGLVGLGNGLKKRAVAIPFDSILLAFHIGLFVPGVLSLARADTSSPRGLDAGAIMLGTYATVPLMLDLAIHAYCILRHLPLPGIGATATCPNCQHEHAITEPHFRFAPPSTIFPPSTIYTPDDDDESEAPLNRDYDENTTVRASSEIDDAPPRYNQPPPNAKGSRLL</sequence>
<dbReference type="OrthoDB" id="5241710at2759"/>
<feature type="transmembrane region" description="Helical" evidence="2">
    <location>
        <begin position="35"/>
        <end position="58"/>
    </location>
</feature>
<accession>A0A6H0XW20</accession>
<evidence type="ECO:0000313" key="3">
    <source>
        <dbReference type="EMBL" id="QIW98854.1"/>
    </source>
</evidence>
<protein>
    <submittedName>
        <fullName evidence="3">Uncharacterized protein</fullName>
    </submittedName>
</protein>
<feature type="transmembrane region" description="Helical" evidence="2">
    <location>
        <begin position="101"/>
        <end position="124"/>
    </location>
</feature>
<keyword evidence="2" id="KW-0812">Transmembrane</keyword>
<feature type="transmembrane region" description="Helical" evidence="2">
    <location>
        <begin position="70"/>
        <end position="89"/>
    </location>
</feature>
<reference evidence="3 4" key="1">
    <citation type="journal article" date="2016" name="Sci. Rep.">
        <title>Peltaster fructicola genome reveals evolution from an invasive phytopathogen to an ectophytic parasite.</title>
        <authorList>
            <person name="Xu C."/>
            <person name="Chen H."/>
            <person name="Gleason M.L."/>
            <person name="Xu J.R."/>
            <person name="Liu H."/>
            <person name="Zhang R."/>
            <person name="Sun G."/>
        </authorList>
    </citation>
    <scope>NUCLEOTIDE SEQUENCE [LARGE SCALE GENOMIC DNA]</scope>
    <source>
        <strain evidence="3 4">LNHT1506</strain>
    </source>
</reference>